<feature type="repeat" description="HEAT" evidence="15">
    <location>
        <begin position="267"/>
        <end position="303"/>
    </location>
</feature>
<dbReference type="GO" id="GO:0003723">
    <property type="term" value="F:RNA binding"/>
    <property type="evidence" value="ECO:0007669"/>
    <property type="project" value="UniProtKB-KW"/>
</dbReference>
<dbReference type="FunFam" id="3.40.50.300:FF:000193">
    <property type="entry name" value="Probable Elongation factor 3"/>
    <property type="match status" value="1"/>
</dbReference>
<gene>
    <name evidence="18" type="ORF">PPROV_000028200</name>
</gene>
<proteinExistence type="inferred from homology"/>
<dbReference type="EMBL" id="BNJQ01000001">
    <property type="protein sequence ID" value="GHP01526.1"/>
    <property type="molecule type" value="Genomic_DNA"/>
</dbReference>
<evidence type="ECO:0000256" key="16">
    <source>
        <dbReference type="SAM" id="MobiDB-lite"/>
    </source>
</evidence>
<evidence type="ECO:0000256" key="3">
    <source>
        <dbReference type="ARBA" id="ARBA00011054"/>
    </source>
</evidence>
<dbReference type="InterPro" id="IPR027417">
    <property type="entry name" value="P-loop_NTPase"/>
</dbReference>
<dbReference type="InterPro" id="IPR016024">
    <property type="entry name" value="ARM-type_fold"/>
</dbReference>
<comment type="subcellular location">
    <subcellularLocation>
        <location evidence="1">Cytoplasm</location>
    </subcellularLocation>
</comment>
<evidence type="ECO:0000256" key="14">
    <source>
        <dbReference type="ARBA" id="ARBA00050045"/>
    </source>
</evidence>
<dbReference type="InterPro" id="IPR011989">
    <property type="entry name" value="ARM-like"/>
</dbReference>
<keyword evidence="11" id="KW-0648">Protein biosynthesis</keyword>
<dbReference type="Gene3D" id="3.40.50.300">
    <property type="entry name" value="P-loop containing nucleotide triphosphate hydrolases"/>
    <property type="match status" value="2"/>
</dbReference>
<evidence type="ECO:0000256" key="10">
    <source>
        <dbReference type="ARBA" id="ARBA00022884"/>
    </source>
</evidence>
<keyword evidence="7" id="KW-0251">Elongation factor</keyword>
<name>A0A830H343_9CHLO</name>
<evidence type="ECO:0000313" key="19">
    <source>
        <dbReference type="Proteomes" id="UP000660262"/>
    </source>
</evidence>
<keyword evidence="10" id="KW-0694">RNA-binding</keyword>
<comment type="catalytic activity">
    <reaction evidence="12">
        <text>ATP + H2O = ADP + phosphate + H(+)</text>
        <dbReference type="Rhea" id="RHEA:13065"/>
        <dbReference type="ChEBI" id="CHEBI:15377"/>
        <dbReference type="ChEBI" id="CHEBI:15378"/>
        <dbReference type="ChEBI" id="CHEBI:30616"/>
        <dbReference type="ChEBI" id="CHEBI:43474"/>
        <dbReference type="ChEBI" id="CHEBI:456216"/>
    </reaction>
</comment>
<dbReference type="InterPro" id="IPR003593">
    <property type="entry name" value="AAA+_ATPase"/>
</dbReference>
<sequence>MKKKKRLRLKDERQDARLPPPTTPQANQNQQVRGGRGFRWWDPEERSPHTKRPKKTRAKDKKWYRVSKKYCGRSSKGKRESDPPRGKKRTTVEDRRFAATPKAFHINPRWRCCCRVEGPCVDPVRVLVVAEPGHLRGKGRGPLPRGGGRRPPPVCPLAFFSSTNRTDIHPITTLPSSLFFPTSAMAIADLVTALADATDSRADAAAALGDAVASGPAMGPAEAIPGLLAAMNDKDKSSDKRLSGVAGVKALLEKAAVRSQPFLHTEVLPLLLTLCSDKSKDVQAAAADCLETYSKVINPYSVRVLLPHIYKGFGIKEKWTTRVAALNFLAQLTETAPSELSVCLPDIVPLISEPMTDSKKETKQAGHDAFCKVCKIVGNRDITPFVEVLADTIAKPENTPDCVHKLGATTFVQQVEAPTLAIMTPLLAKGLAHQQAVAIKRLACKITDNMCKLVEDAQDAFLFIPKLLPGVQKVFDEVPDPECRQVAGKALEVLNHLVKESEALGQKKEADALTVMQSKAPKAFEKAAPVAEFCAAMCSQLSFMRCYIPSEWTETISPFLAGVSSDAEISTMANETLEQCKKATAVKRPDEVESEDGVELCNCQFKLAYGGLILLNNAQLKLMKGKRYGLCGPNGCGKSTLMKAIANGQLEGFPSPEELKTVYVEHDIQGVAEDTPVVDFAHMVCSETKSREDVEKVLTSVGFNDERRGMPIASLSGGWKMKLALVRAILMDAKIFLLDEPTNHLDVTNVQWLVDFLNGSSSTSLIVSHDSGFLDNVCTHIIHYEQRKLKTYRGNLSEFVKKVPEAQSYYSFEAAAFTFHFPEPGYLEGVKNKDKAIMKMSQVDFTYPGTERQILGGCSLQVSMASRVACVGPNGAGKSTLIKLLTGEVKATIGTVWKHPNLRIAYVAQHAFHHVEQHVDKTPNEYIQWRFAGGEDKENQTKVDRQLSAEEEKKMKEKLVIDGQKREIEKLKGRRKHKNTYEYEVKFVGLEDDKNIYMIRDDLEDLGFEKMVARVDEEEAARMGMVSRPLTKANIEQHLADVGLDAEFATHSRIRGLSGGQKVKVVIGAAMWNQPHILVMDEPTNYLDRDSLGALASAIKEYGGGVVIISHNAEFCKTMCQEEWSVPGDGIVHITGNQYKQEKLKEQVIQDEVTDALGNTIKVKAPKKKLSRKELKAKIKERKAKLDRGDEVSSDPDGLYAEHGC</sequence>
<evidence type="ECO:0000256" key="12">
    <source>
        <dbReference type="ARBA" id="ARBA00049360"/>
    </source>
</evidence>
<dbReference type="Pfam" id="PF00005">
    <property type="entry name" value="ABC_tran"/>
    <property type="match status" value="2"/>
</dbReference>
<dbReference type="PANTHER" id="PTHR19211">
    <property type="entry name" value="ATP-BINDING TRANSPORT PROTEIN-RELATED"/>
    <property type="match status" value="1"/>
</dbReference>
<dbReference type="GO" id="GO:0005737">
    <property type="term" value="C:cytoplasm"/>
    <property type="evidence" value="ECO:0007669"/>
    <property type="project" value="UniProtKB-SubCell"/>
</dbReference>
<evidence type="ECO:0000256" key="13">
    <source>
        <dbReference type="ARBA" id="ARBA00050030"/>
    </source>
</evidence>
<dbReference type="InterPro" id="IPR034085">
    <property type="entry name" value="TOG"/>
</dbReference>
<dbReference type="InterPro" id="IPR003439">
    <property type="entry name" value="ABC_transporter-like_ATP-bd"/>
</dbReference>
<feature type="region of interest" description="Disordered" evidence="16">
    <location>
        <begin position="1"/>
        <end position="95"/>
    </location>
</feature>
<dbReference type="GO" id="GO:0003746">
    <property type="term" value="F:translation elongation factor activity"/>
    <property type="evidence" value="ECO:0007669"/>
    <property type="project" value="UniProtKB-KW"/>
</dbReference>
<dbReference type="FunFam" id="2.40.50.990:FF:000002">
    <property type="entry name" value="mRNA export factor elf1"/>
    <property type="match status" value="1"/>
</dbReference>
<dbReference type="InterPro" id="IPR015688">
    <property type="entry name" value="eEF3_ABC2_chromodomain-like"/>
</dbReference>
<evidence type="ECO:0000256" key="7">
    <source>
        <dbReference type="ARBA" id="ARBA00022768"/>
    </source>
</evidence>
<dbReference type="PROSITE" id="PS50893">
    <property type="entry name" value="ABC_TRANSPORTER_2"/>
    <property type="match status" value="2"/>
</dbReference>
<dbReference type="Proteomes" id="UP000660262">
    <property type="component" value="Unassembled WGS sequence"/>
</dbReference>
<dbReference type="InterPro" id="IPR017871">
    <property type="entry name" value="ABC_transporter-like_CS"/>
</dbReference>
<dbReference type="CDD" id="cd03221">
    <property type="entry name" value="ABCF_EF-3"/>
    <property type="match status" value="1"/>
</dbReference>
<dbReference type="GO" id="GO:0005524">
    <property type="term" value="F:ATP binding"/>
    <property type="evidence" value="ECO:0007669"/>
    <property type="project" value="UniProtKB-KW"/>
</dbReference>
<dbReference type="PANTHER" id="PTHR19211:SF5">
    <property type="entry name" value="ELONGATION FACTOR 3A-RELATED"/>
    <property type="match status" value="1"/>
</dbReference>
<dbReference type="SUPFAM" id="SSF48371">
    <property type="entry name" value="ARM repeat"/>
    <property type="match status" value="1"/>
</dbReference>
<dbReference type="GO" id="GO:0016887">
    <property type="term" value="F:ATP hydrolysis activity"/>
    <property type="evidence" value="ECO:0007669"/>
    <property type="project" value="InterPro"/>
</dbReference>
<dbReference type="InterPro" id="IPR021133">
    <property type="entry name" value="HEAT_type_2"/>
</dbReference>
<feature type="region of interest" description="Disordered" evidence="16">
    <location>
        <begin position="1185"/>
        <end position="1205"/>
    </location>
</feature>
<accession>A0A830H343</accession>
<dbReference type="InterPro" id="IPR050611">
    <property type="entry name" value="ABCF"/>
</dbReference>
<keyword evidence="9" id="KW-0067">ATP-binding</keyword>
<feature type="compositionally biased region" description="Basic and acidic residues" evidence="16">
    <location>
        <begin position="39"/>
        <end position="48"/>
    </location>
</feature>
<evidence type="ECO:0000259" key="17">
    <source>
        <dbReference type="PROSITE" id="PS50893"/>
    </source>
</evidence>
<evidence type="ECO:0000256" key="11">
    <source>
        <dbReference type="ARBA" id="ARBA00022917"/>
    </source>
</evidence>
<evidence type="ECO:0000256" key="4">
    <source>
        <dbReference type="ARBA" id="ARBA00022490"/>
    </source>
</evidence>
<keyword evidence="8" id="KW-0378">Hydrolase</keyword>
<evidence type="ECO:0000256" key="5">
    <source>
        <dbReference type="ARBA" id="ARBA00022737"/>
    </source>
</evidence>
<evidence type="ECO:0000256" key="15">
    <source>
        <dbReference type="PROSITE-ProRule" id="PRU00103"/>
    </source>
</evidence>
<dbReference type="UniPathway" id="UPA00345"/>
<dbReference type="InterPro" id="IPR047038">
    <property type="entry name" value="eEF3_chromodomain-like_sf"/>
</dbReference>
<dbReference type="SMART" id="SM01349">
    <property type="entry name" value="TOG"/>
    <property type="match status" value="1"/>
</dbReference>
<dbReference type="SUPFAM" id="SSF52540">
    <property type="entry name" value="P-loop containing nucleoside triphosphate hydrolases"/>
    <property type="match status" value="2"/>
</dbReference>
<dbReference type="Pfam" id="PF24984">
    <property type="entry name" value="HEAT_EF3_GNC1"/>
    <property type="match status" value="1"/>
</dbReference>
<comment type="pathway">
    <text evidence="2">Protein biosynthesis; polypeptide chain elongation.</text>
</comment>
<dbReference type="Gene3D" id="1.25.10.10">
    <property type="entry name" value="Leucine-rich Repeat Variant"/>
    <property type="match status" value="1"/>
</dbReference>
<reference evidence="18" key="1">
    <citation type="submission" date="2020-10" db="EMBL/GenBank/DDBJ databases">
        <title>Unveiling of a novel bifunctional photoreceptor, Dualchrome1, isolated from a cosmopolitan green alga.</title>
        <authorList>
            <person name="Suzuki S."/>
            <person name="Kawachi M."/>
        </authorList>
    </citation>
    <scope>NUCLEOTIDE SEQUENCE</scope>
    <source>
        <strain evidence="18">NIES 2893</strain>
    </source>
</reference>
<organism evidence="18 19">
    <name type="scientific">Pycnococcus provasolii</name>
    <dbReference type="NCBI Taxonomy" id="41880"/>
    <lineage>
        <taxon>Eukaryota</taxon>
        <taxon>Viridiplantae</taxon>
        <taxon>Chlorophyta</taxon>
        <taxon>Pseudoscourfieldiophyceae</taxon>
        <taxon>Pseudoscourfieldiales</taxon>
        <taxon>Pycnococcaceae</taxon>
        <taxon>Pycnococcus</taxon>
    </lineage>
</organism>
<keyword evidence="5" id="KW-0677">Repeat</keyword>
<dbReference type="PROSITE" id="PS50077">
    <property type="entry name" value="HEAT_REPEAT"/>
    <property type="match status" value="1"/>
</dbReference>
<keyword evidence="4" id="KW-0963">Cytoplasm</keyword>
<dbReference type="OrthoDB" id="2110130at2759"/>
<feature type="domain" description="ABC transporter" evidence="17">
    <location>
        <begin position="838"/>
        <end position="1161"/>
    </location>
</feature>
<evidence type="ECO:0000256" key="8">
    <source>
        <dbReference type="ARBA" id="ARBA00022801"/>
    </source>
</evidence>
<dbReference type="AlphaFoldDB" id="A0A830H343"/>
<protein>
    <recommendedName>
        <fullName evidence="13">Elongation factor 3</fullName>
    </recommendedName>
    <alternativeName>
        <fullName evidence="14">Eukaryotic elongation factor 3</fullName>
    </alternativeName>
</protein>
<dbReference type="Pfam" id="PF24987">
    <property type="entry name" value="HEAT_EF3_N"/>
    <property type="match status" value="1"/>
</dbReference>
<dbReference type="CDD" id="cd18626">
    <property type="entry name" value="CD_eEF3"/>
    <property type="match status" value="1"/>
</dbReference>
<dbReference type="Gene3D" id="2.40.50.990">
    <property type="match status" value="1"/>
</dbReference>
<evidence type="ECO:0000256" key="1">
    <source>
        <dbReference type="ARBA" id="ARBA00004496"/>
    </source>
</evidence>
<comment type="similarity">
    <text evidence="3">Belongs to the ABC transporter superfamily. ABCF family. EF3 subfamily.</text>
</comment>
<keyword evidence="6" id="KW-0547">Nucleotide-binding</keyword>
<evidence type="ECO:0000256" key="6">
    <source>
        <dbReference type="ARBA" id="ARBA00022741"/>
    </source>
</evidence>
<evidence type="ECO:0000313" key="18">
    <source>
        <dbReference type="EMBL" id="GHP01526.1"/>
    </source>
</evidence>
<keyword evidence="19" id="KW-1185">Reference proteome</keyword>
<feature type="compositionally biased region" description="Basic residues" evidence="16">
    <location>
        <begin position="49"/>
        <end position="71"/>
    </location>
</feature>
<comment type="caution">
    <text evidence="18">The sequence shown here is derived from an EMBL/GenBank/DDBJ whole genome shotgun (WGS) entry which is preliminary data.</text>
</comment>
<dbReference type="PROSITE" id="PS00211">
    <property type="entry name" value="ABC_TRANSPORTER_1"/>
    <property type="match status" value="2"/>
</dbReference>
<dbReference type="SMART" id="SM00382">
    <property type="entry name" value="AAA"/>
    <property type="match status" value="2"/>
</dbReference>
<feature type="compositionally biased region" description="Basic and acidic residues" evidence="16">
    <location>
        <begin position="77"/>
        <end position="95"/>
    </location>
</feature>
<evidence type="ECO:0000256" key="2">
    <source>
        <dbReference type="ARBA" id="ARBA00004815"/>
    </source>
</evidence>
<feature type="domain" description="ABC transporter" evidence="17">
    <location>
        <begin position="598"/>
        <end position="811"/>
    </location>
</feature>
<evidence type="ECO:0000256" key="9">
    <source>
        <dbReference type="ARBA" id="ARBA00022840"/>
    </source>
</evidence>